<reference evidence="3 4" key="1">
    <citation type="journal article" date="2015" name="Sci. Rep.">
        <title>Genome of the facultative scuticociliatosis pathogen Pseudocohnilembus persalinus provides insight into its virulence through horizontal gene transfer.</title>
        <authorList>
            <person name="Xiong J."/>
            <person name="Wang G."/>
            <person name="Cheng J."/>
            <person name="Tian M."/>
            <person name="Pan X."/>
            <person name="Warren A."/>
            <person name="Jiang C."/>
            <person name="Yuan D."/>
            <person name="Miao W."/>
        </authorList>
    </citation>
    <scope>NUCLEOTIDE SEQUENCE [LARGE SCALE GENOMIC DNA]</scope>
    <source>
        <strain evidence="3">36N120E</strain>
    </source>
</reference>
<dbReference type="PANTHER" id="PTHR45689">
    <property type="entry name" value="I[[H]] CHANNEL, ISOFORM E"/>
    <property type="match status" value="1"/>
</dbReference>
<accession>A0A0V0R255</accession>
<name>A0A0V0R255_PSEPJ</name>
<dbReference type="InParanoid" id="A0A0V0R255"/>
<dbReference type="PROSITE" id="PS50042">
    <property type="entry name" value="CNMP_BINDING_3"/>
    <property type="match status" value="1"/>
</dbReference>
<dbReference type="Gene3D" id="2.60.120.10">
    <property type="entry name" value="Jelly Rolls"/>
    <property type="match status" value="1"/>
</dbReference>
<dbReference type="Gene3D" id="1.10.287.630">
    <property type="entry name" value="Helix hairpin bin"/>
    <property type="match status" value="1"/>
</dbReference>
<dbReference type="GO" id="GO:0098855">
    <property type="term" value="C:HCN channel complex"/>
    <property type="evidence" value="ECO:0007669"/>
    <property type="project" value="TreeGrafter"/>
</dbReference>
<dbReference type="InterPro" id="IPR018490">
    <property type="entry name" value="cNMP-bd_dom_sf"/>
</dbReference>
<evidence type="ECO:0000313" key="4">
    <source>
        <dbReference type="Proteomes" id="UP000054937"/>
    </source>
</evidence>
<dbReference type="Proteomes" id="UP000054937">
    <property type="component" value="Unassembled WGS sequence"/>
</dbReference>
<comment type="caution">
    <text evidence="3">The sequence shown here is derived from an EMBL/GenBank/DDBJ whole genome shotgun (WGS) entry which is preliminary data.</text>
</comment>
<dbReference type="OrthoDB" id="313411at2759"/>
<keyword evidence="1" id="KW-1133">Transmembrane helix</keyword>
<dbReference type="PANTHER" id="PTHR45689:SF5">
    <property type="entry name" value="I[[H]] CHANNEL, ISOFORM E"/>
    <property type="match status" value="1"/>
</dbReference>
<keyword evidence="1" id="KW-0472">Membrane</keyword>
<sequence>MLTVGYGDINATNEIEALFIIFSMLISCAVFAYTLNFIGSIISDITNNKKQFQQEMIIINKFLERKGISRSLKFQIRKYLEFNRLTEKEISKDESKIFFQKLNSHLKEKVQQEINETLIKNSEKIFSQYPSEIQQSISNKFQDQYHQRDEIIFEEGELETNPSIYLIEQGSIQIFYESLKGKQTQVILKTLNKGEYFGQLEFYTEQPKIASAQACEFTQLKKISKQDFLNSILESEKGEINEKITFSPLK</sequence>
<keyword evidence="1" id="KW-0812">Transmembrane</keyword>
<dbReference type="GO" id="GO:0035725">
    <property type="term" value="P:sodium ion transmembrane transport"/>
    <property type="evidence" value="ECO:0007669"/>
    <property type="project" value="TreeGrafter"/>
</dbReference>
<dbReference type="EMBL" id="LDAU01000061">
    <property type="protein sequence ID" value="KRX08615.1"/>
    <property type="molecule type" value="Genomic_DNA"/>
</dbReference>
<dbReference type="CDD" id="cd00038">
    <property type="entry name" value="CAP_ED"/>
    <property type="match status" value="1"/>
</dbReference>
<dbReference type="Pfam" id="PF00027">
    <property type="entry name" value="cNMP_binding"/>
    <property type="match status" value="1"/>
</dbReference>
<keyword evidence="4" id="KW-1185">Reference proteome</keyword>
<dbReference type="Pfam" id="PF07885">
    <property type="entry name" value="Ion_trans_2"/>
    <property type="match status" value="1"/>
</dbReference>
<gene>
    <name evidence="3" type="ORF">PPERSA_01868</name>
</gene>
<dbReference type="Gene3D" id="1.10.287.70">
    <property type="match status" value="1"/>
</dbReference>
<feature type="transmembrane region" description="Helical" evidence="1">
    <location>
        <begin position="20"/>
        <end position="42"/>
    </location>
</feature>
<dbReference type="SUPFAM" id="SSF81324">
    <property type="entry name" value="Voltage-gated potassium channels"/>
    <property type="match status" value="1"/>
</dbReference>
<dbReference type="InterPro" id="IPR051413">
    <property type="entry name" value="K/Na_HCN_channel"/>
</dbReference>
<evidence type="ECO:0000256" key="1">
    <source>
        <dbReference type="SAM" id="Phobius"/>
    </source>
</evidence>
<dbReference type="InterPro" id="IPR014710">
    <property type="entry name" value="RmlC-like_jellyroll"/>
</dbReference>
<feature type="domain" description="Cyclic nucleotide-binding" evidence="2">
    <location>
        <begin position="125"/>
        <end position="228"/>
    </location>
</feature>
<dbReference type="InterPro" id="IPR000595">
    <property type="entry name" value="cNMP-bd_dom"/>
</dbReference>
<evidence type="ECO:0000259" key="2">
    <source>
        <dbReference type="PROSITE" id="PS50042"/>
    </source>
</evidence>
<dbReference type="AlphaFoldDB" id="A0A0V0R255"/>
<dbReference type="SUPFAM" id="SSF51206">
    <property type="entry name" value="cAMP-binding domain-like"/>
    <property type="match status" value="1"/>
</dbReference>
<dbReference type="SMART" id="SM00100">
    <property type="entry name" value="cNMP"/>
    <property type="match status" value="1"/>
</dbReference>
<protein>
    <submittedName>
        <fullName evidence="3">Cyclic nucleotide-binding protein</fullName>
    </submittedName>
</protein>
<dbReference type="GO" id="GO:0005249">
    <property type="term" value="F:voltage-gated potassium channel activity"/>
    <property type="evidence" value="ECO:0007669"/>
    <property type="project" value="TreeGrafter"/>
</dbReference>
<dbReference type="GO" id="GO:0003254">
    <property type="term" value="P:regulation of membrane depolarization"/>
    <property type="evidence" value="ECO:0007669"/>
    <property type="project" value="TreeGrafter"/>
</dbReference>
<proteinExistence type="predicted"/>
<evidence type="ECO:0000313" key="3">
    <source>
        <dbReference type="EMBL" id="KRX08615.1"/>
    </source>
</evidence>
<organism evidence="3 4">
    <name type="scientific">Pseudocohnilembus persalinus</name>
    <name type="common">Ciliate</name>
    <dbReference type="NCBI Taxonomy" id="266149"/>
    <lineage>
        <taxon>Eukaryota</taxon>
        <taxon>Sar</taxon>
        <taxon>Alveolata</taxon>
        <taxon>Ciliophora</taxon>
        <taxon>Intramacronucleata</taxon>
        <taxon>Oligohymenophorea</taxon>
        <taxon>Scuticociliatia</taxon>
        <taxon>Philasterida</taxon>
        <taxon>Pseudocohnilembidae</taxon>
        <taxon>Pseudocohnilembus</taxon>
    </lineage>
</organism>
<dbReference type="InterPro" id="IPR013099">
    <property type="entry name" value="K_chnl_dom"/>
</dbReference>